<dbReference type="AlphaFoldDB" id="A0A132NRC0"/>
<dbReference type="Pfam" id="PF13864">
    <property type="entry name" value="Enkurin"/>
    <property type="match status" value="1"/>
</dbReference>
<evidence type="ECO:0000256" key="6">
    <source>
        <dbReference type="SAM" id="Coils"/>
    </source>
</evidence>
<reference evidence="9 10" key="1">
    <citation type="journal article" date="2015" name="Mol. Biochem. Parasitol.">
        <title>Identification of polymorphic genes for use in assemblage B genotyping assays through comparative genomics of multiple assemblage B Giardia duodenalis isolates.</title>
        <authorList>
            <person name="Wielinga C."/>
            <person name="Thompson R.C."/>
            <person name="Monis P."/>
            <person name="Ryan U."/>
        </authorList>
    </citation>
    <scope>NUCLEOTIDE SEQUENCE [LARGE SCALE GENOMIC DNA]</scope>
    <source>
        <strain evidence="9 10">BAH15c1</strain>
    </source>
</reference>
<evidence type="ECO:0000256" key="2">
    <source>
        <dbReference type="ARBA" id="ARBA00004245"/>
    </source>
</evidence>
<feature type="compositionally biased region" description="Polar residues" evidence="7">
    <location>
        <begin position="169"/>
        <end position="186"/>
    </location>
</feature>
<dbReference type="OrthoDB" id="2123594at2759"/>
<comment type="subcellular location">
    <subcellularLocation>
        <location evidence="1">Cell projection</location>
        <location evidence="1">Cilium</location>
    </subcellularLocation>
    <subcellularLocation>
        <location evidence="2">Cytoplasm</location>
        <location evidence="2">Cytoskeleton</location>
    </subcellularLocation>
</comment>
<dbReference type="PANTHER" id="PTHR21490:SF0">
    <property type="entry name" value="ENKURIN"/>
    <property type="match status" value="1"/>
</dbReference>
<keyword evidence="5" id="KW-0966">Cell projection</keyword>
<dbReference type="GO" id="GO:0005516">
    <property type="term" value="F:calmodulin binding"/>
    <property type="evidence" value="ECO:0007669"/>
    <property type="project" value="TreeGrafter"/>
</dbReference>
<dbReference type="EMBL" id="JXTI01000106">
    <property type="protein sequence ID" value="KWX12659.1"/>
    <property type="molecule type" value="Genomic_DNA"/>
</dbReference>
<organism evidence="9 10">
    <name type="scientific">Giardia duodenalis assemblage B</name>
    <dbReference type="NCBI Taxonomy" id="1394984"/>
    <lineage>
        <taxon>Eukaryota</taxon>
        <taxon>Metamonada</taxon>
        <taxon>Diplomonadida</taxon>
        <taxon>Hexamitidae</taxon>
        <taxon>Giardiinae</taxon>
        <taxon>Giardia</taxon>
    </lineage>
</organism>
<evidence type="ECO:0000256" key="3">
    <source>
        <dbReference type="ARBA" id="ARBA00022490"/>
    </source>
</evidence>
<keyword evidence="3" id="KW-0963">Cytoplasm</keyword>
<evidence type="ECO:0000256" key="1">
    <source>
        <dbReference type="ARBA" id="ARBA00004138"/>
    </source>
</evidence>
<feature type="domain" description="Enkurin" evidence="8">
    <location>
        <begin position="318"/>
        <end position="415"/>
    </location>
</feature>
<evidence type="ECO:0000256" key="7">
    <source>
        <dbReference type="SAM" id="MobiDB-lite"/>
    </source>
</evidence>
<comment type="caution">
    <text evidence="9">The sequence shown here is derived from an EMBL/GenBank/DDBJ whole genome shotgun (WGS) entry which is preliminary data.</text>
</comment>
<evidence type="ECO:0000256" key="5">
    <source>
        <dbReference type="ARBA" id="ARBA00023273"/>
    </source>
</evidence>
<protein>
    <recommendedName>
        <fullName evidence="8">Enkurin domain-containing protein</fullName>
    </recommendedName>
</protein>
<accession>A0A132NRC0</accession>
<dbReference type="PANTHER" id="PTHR21490">
    <property type="entry name" value="ENKURIN-RELATED"/>
    <property type="match status" value="1"/>
</dbReference>
<feature type="region of interest" description="Disordered" evidence="7">
    <location>
        <begin position="167"/>
        <end position="186"/>
    </location>
</feature>
<dbReference type="VEuPathDB" id="GiardiaDB:QR46_3374"/>
<evidence type="ECO:0000259" key="8">
    <source>
        <dbReference type="PROSITE" id="PS51665"/>
    </source>
</evidence>
<evidence type="ECO:0000313" key="10">
    <source>
        <dbReference type="Proteomes" id="UP000070089"/>
    </source>
</evidence>
<dbReference type="Proteomes" id="UP000070089">
    <property type="component" value="Unassembled WGS sequence"/>
</dbReference>
<dbReference type="PROSITE" id="PS51665">
    <property type="entry name" value="ENKURIN"/>
    <property type="match status" value="1"/>
</dbReference>
<keyword evidence="6" id="KW-0175">Coiled coil</keyword>
<sequence>MICKVTWAPLPMLCGGVLSMTLISLASGKTFFRRSCMVLRVALCFSTADRDILFRASKSKKMESVYNLANTDQRLEMEAYMPSATEATGITPKKRLYQSGFPKEYCTVPKHMHKTLGPAKVNPADHTNWLKKGSGNSPLPQPKRWDYDEHDPLPRKPAVYRQHYYKAGRSTTDGSSLTDGPNDGSGNADSINTIGCECGGNCNCQNGGACQCAGDTPCHCLLGGTCNASDVGPNVHGRRGCMDSCEGPLEPRVSDKCAKKERAIAPDGQSVPITGLRSNKNFVRANIINATVMVPPPTDKADMDWTEKEGYGQTPKYLAKVKKQVAAEQETIQEIEEKYKGGVQKMAYMLDPVEKEQLLAGIKANWKLLNEEYTTQLKVVQETFGQQNRKMWLEKRLADLENDIAILERETVFVEQS</sequence>
<dbReference type="InterPro" id="IPR027012">
    <property type="entry name" value="Enkurin_dom"/>
</dbReference>
<gene>
    <name evidence="9" type="ORF">QR46_3374</name>
</gene>
<proteinExistence type="predicted"/>
<evidence type="ECO:0000256" key="4">
    <source>
        <dbReference type="ARBA" id="ARBA00023212"/>
    </source>
</evidence>
<dbReference type="InterPro" id="IPR052102">
    <property type="entry name" value="Enkurin_domain-protein"/>
</dbReference>
<keyword evidence="4" id="KW-0206">Cytoskeleton</keyword>
<dbReference type="GO" id="GO:0005929">
    <property type="term" value="C:cilium"/>
    <property type="evidence" value="ECO:0007669"/>
    <property type="project" value="UniProtKB-SubCell"/>
</dbReference>
<evidence type="ECO:0000313" key="9">
    <source>
        <dbReference type="EMBL" id="KWX12659.1"/>
    </source>
</evidence>
<name>A0A132NRC0_GIAIN</name>
<feature type="coiled-coil region" evidence="6">
    <location>
        <begin position="390"/>
        <end position="417"/>
    </location>
</feature>
<dbReference type="GO" id="GO:0005856">
    <property type="term" value="C:cytoskeleton"/>
    <property type="evidence" value="ECO:0007669"/>
    <property type="project" value="UniProtKB-SubCell"/>
</dbReference>